<dbReference type="AlphaFoldDB" id="A0A451B661"/>
<dbReference type="EMBL" id="CAADGD010000287">
    <property type="protein sequence ID" value="VFK73778.1"/>
    <property type="molecule type" value="Genomic_DNA"/>
</dbReference>
<name>A0A451B661_9GAMM</name>
<organism evidence="3">
    <name type="scientific">Candidatus Kentrum sp. UNK</name>
    <dbReference type="NCBI Taxonomy" id="2126344"/>
    <lineage>
        <taxon>Bacteria</taxon>
        <taxon>Pseudomonadati</taxon>
        <taxon>Pseudomonadota</taxon>
        <taxon>Gammaproteobacteria</taxon>
        <taxon>Candidatus Kentrum</taxon>
    </lineage>
</organism>
<evidence type="ECO:0000256" key="1">
    <source>
        <dbReference type="SAM" id="MobiDB-lite"/>
    </source>
</evidence>
<accession>A0A451B661</accession>
<proteinExistence type="predicted"/>
<evidence type="ECO:0000313" key="2">
    <source>
        <dbReference type="EMBL" id="VFK69135.1"/>
    </source>
</evidence>
<dbReference type="EMBL" id="CAADFZ010000315">
    <property type="protein sequence ID" value="VFK69135.1"/>
    <property type="molecule type" value="Genomic_DNA"/>
</dbReference>
<protein>
    <submittedName>
        <fullName evidence="3">Uncharacterized protein</fullName>
    </submittedName>
</protein>
<reference evidence="3" key="1">
    <citation type="submission" date="2019-02" db="EMBL/GenBank/DDBJ databases">
        <authorList>
            <person name="Gruber-Vodicka R. H."/>
            <person name="Seah K. B. B."/>
        </authorList>
    </citation>
    <scope>NUCLEOTIDE SEQUENCE</scope>
    <source>
        <strain evidence="3">BECK_BY19</strain>
        <strain evidence="2">BECK_BY8</strain>
    </source>
</reference>
<sequence length="120" mass="13816">MQKQPFRYVRYNHATGIIEMHLFAAPKQQRIRCDHGTGLLYIERRPSPRIELRMITDQDHLNAFVRSLHQACRASLSAGSENDPATECLHTHVRPLHRNTPMHGSRNPGEAIRSRKTTPN</sequence>
<evidence type="ECO:0000313" key="3">
    <source>
        <dbReference type="EMBL" id="VFK73778.1"/>
    </source>
</evidence>
<feature type="region of interest" description="Disordered" evidence="1">
    <location>
        <begin position="92"/>
        <end position="120"/>
    </location>
</feature>
<gene>
    <name evidence="2" type="ORF">BECKUNK1418G_GA0071005_13152</name>
    <name evidence="3" type="ORF">BECKUNK1418H_GA0071006_12872</name>
</gene>